<gene>
    <name evidence="2" type="ORF">FAA97_00550</name>
</gene>
<evidence type="ECO:0000313" key="3">
    <source>
        <dbReference type="Proteomes" id="UP000308828"/>
    </source>
</evidence>
<feature type="compositionally biased region" description="Basic and acidic residues" evidence="1">
    <location>
        <begin position="44"/>
        <end position="57"/>
    </location>
</feature>
<accession>A0A4S8PA57</accession>
<evidence type="ECO:0000256" key="1">
    <source>
        <dbReference type="SAM" id="MobiDB-lite"/>
    </source>
</evidence>
<evidence type="ECO:0000313" key="2">
    <source>
        <dbReference type="EMBL" id="THV24739.1"/>
    </source>
</evidence>
<reference evidence="2 3" key="1">
    <citation type="submission" date="2019-04" db="EMBL/GenBank/DDBJ databases">
        <title>Genome sequence of strain shin9-1.</title>
        <authorList>
            <person name="Gao J."/>
            <person name="Sun J."/>
        </authorList>
    </citation>
    <scope>NUCLEOTIDE SEQUENCE [LARGE SCALE GENOMIC DNA]</scope>
    <source>
        <strain evidence="3">shin9-1</strain>
    </source>
</reference>
<dbReference type="EMBL" id="STGV01000001">
    <property type="protein sequence ID" value="THV24739.1"/>
    <property type="molecule type" value="Genomic_DNA"/>
</dbReference>
<dbReference type="Proteomes" id="UP000308828">
    <property type="component" value="Unassembled WGS sequence"/>
</dbReference>
<organism evidence="2 3">
    <name type="scientific">Peteryoungia ipomoeae</name>
    <dbReference type="NCBI Taxonomy" id="1210932"/>
    <lineage>
        <taxon>Bacteria</taxon>
        <taxon>Pseudomonadati</taxon>
        <taxon>Pseudomonadota</taxon>
        <taxon>Alphaproteobacteria</taxon>
        <taxon>Hyphomicrobiales</taxon>
        <taxon>Rhizobiaceae</taxon>
        <taxon>Peteryoungia</taxon>
    </lineage>
</organism>
<feature type="region of interest" description="Disordered" evidence="1">
    <location>
        <begin position="42"/>
        <end position="73"/>
    </location>
</feature>
<sequence>METSIFRKWEAVMVSAIGKDWLNGSGVLGVVGGAVRKAAKPRAGHVDDLPEDMRRDIGLPSSDGSERLRSPLDLEIAERMRSGSL</sequence>
<dbReference type="AlphaFoldDB" id="A0A4S8PA57"/>
<proteinExistence type="predicted"/>
<name>A0A4S8PA57_9HYPH</name>
<dbReference type="RefSeq" id="WP_136596588.1">
    <property type="nucleotide sequence ID" value="NZ_STGV01000001.1"/>
</dbReference>
<protein>
    <submittedName>
        <fullName evidence="2">Uncharacterized protein</fullName>
    </submittedName>
</protein>
<keyword evidence="3" id="KW-1185">Reference proteome</keyword>
<comment type="caution">
    <text evidence="2">The sequence shown here is derived from an EMBL/GenBank/DDBJ whole genome shotgun (WGS) entry which is preliminary data.</text>
</comment>
<feature type="compositionally biased region" description="Basic and acidic residues" evidence="1">
    <location>
        <begin position="64"/>
        <end position="73"/>
    </location>
</feature>